<feature type="region of interest" description="Disordered" evidence="1">
    <location>
        <begin position="333"/>
        <end position="355"/>
    </location>
</feature>
<dbReference type="EMBL" id="JADCNL010000013">
    <property type="protein sequence ID" value="KAG0455256.1"/>
    <property type="molecule type" value="Genomic_DNA"/>
</dbReference>
<reference evidence="3 4" key="1">
    <citation type="journal article" date="2020" name="Nat. Food">
        <title>A phased Vanilla planifolia genome enables genetic improvement of flavour and production.</title>
        <authorList>
            <person name="Hasing T."/>
            <person name="Tang H."/>
            <person name="Brym M."/>
            <person name="Khazi F."/>
            <person name="Huang T."/>
            <person name="Chambers A.H."/>
        </authorList>
    </citation>
    <scope>NUCLEOTIDE SEQUENCE [LARGE SCALE GENOMIC DNA]</scope>
    <source>
        <tissue evidence="3">Leaf</tissue>
    </source>
</reference>
<feature type="compositionally biased region" description="Low complexity" evidence="1">
    <location>
        <begin position="166"/>
        <end position="176"/>
    </location>
</feature>
<feature type="domain" description="DUF913" evidence="2">
    <location>
        <begin position="46"/>
        <end position="254"/>
    </location>
</feature>
<evidence type="ECO:0000259" key="2">
    <source>
        <dbReference type="Pfam" id="PF06025"/>
    </source>
</evidence>
<sequence>MVIGDSSRYDEDYLYSQKRLIKLLLKALGSATYSQGNPTSCYCYGEIIHKDPSCFQMLDDAGLPEAFLASVVSGVLPASKALACLPTGLGAICLNNKGLEAVKESSALRFLVDTFTRRKYLVAMNEGVVLLANAVEELLRHVSSLRSTGVDIIIEIITKLASLGEGKCSESSSGEGANTAMETDSNDKTNEGHDLVSVMDPNADGISGEQFVQLCIFHVMVLVHRTMENSETCRLFVEKGGIEILLKLLLRPSITQSSEGMPIALHSTLVFKGFTQHHSVPLARAFCFSLRDHLKRALEFGDSNKDVLEDIGRLQREVLWQVALLQGSELEKELESTESSNDVQKTNASTNESDDQRFSSFRQYLDPLLRRRVSGWSVESQFSDLISIYRDIGRVTGGSRRTGSENYFSSRFSIGNKIQEILQI</sequence>
<dbReference type="InterPro" id="IPR010314">
    <property type="entry name" value="E3_Ub_ligase_DUF913"/>
</dbReference>
<evidence type="ECO:0000256" key="1">
    <source>
        <dbReference type="SAM" id="MobiDB-lite"/>
    </source>
</evidence>
<keyword evidence="4" id="KW-1185">Reference proteome</keyword>
<dbReference type="Proteomes" id="UP000636800">
    <property type="component" value="Chromosome 13"/>
</dbReference>
<feature type="region of interest" description="Disordered" evidence="1">
    <location>
        <begin position="166"/>
        <end position="191"/>
    </location>
</feature>
<dbReference type="OrthoDB" id="9442240at2759"/>
<dbReference type="Pfam" id="PF06025">
    <property type="entry name" value="DUF913"/>
    <property type="match status" value="1"/>
</dbReference>
<dbReference type="AlphaFoldDB" id="A0A835PJV0"/>
<proteinExistence type="predicted"/>
<gene>
    <name evidence="3" type="ORF">HPP92_024548</name>
</gene>
<evidence type="ECO:0000313" key="4">
    <source>
        <dbReference type="Proteomes" id="UP000636800"/>
    </source>
</evidence>
<comment type="caution">
    <text evidence="3">The sequence shown here is derived from an EMBL/GenBank/DDBJ whole genome shotgun (WGS) entry which is preliminary data.</text>
</comment>
<protein>
    <recommendedName>
        <fullName evidence="2">DUF913 domain-containing protein</fullName>
    </recommendedName>
</protein>
<evidence type="ECO:0000313" key="3">
    <source>
        <dbReference type="EMBL" id="KAG0455256.1"/>
    </source>
</evidence>
<feature type="compositionally biased region" description="Polar residues" evidence="1">
    <location>
        <begin position="341"/>
        <end position="351"/>
    </location>
</feature>
<organism evidence="3 4">
    <name type="scientific">Vanilla planifolia</name>
    <name type="common">Vanilla</name>
    <dbReference type="NCBI Taxonomy" id="51239"/>
    <lineage>
        <taxon>Eukaryota</taxon>
        <taxon>Viridiplantae</taxon>
        <taxon>Streptophyta</taxon>
        <taxon>Embryophyta</taxon>
        <taxon>Tracheophyta</taxon>
        <taxon>Spermatophyta</taxon>
        <taxon>Magnoliopsida</taxon>
        <taxon>Liliopsida</taxon>
        <taxon>Asparagales</taxon>
        <taxon>Orchidaceae</taxon>
        <taxon>Vanilloideae</taxon>
        <taxon>Vanilleae</taxon>
        <taxon>Vanilla</taxon>
    </lineage>
</organism>
<accession>A0A835PJV0</accession>
<name>A0A835PJV0_VANPL</name>